<dbReference type="PANTHER" id="PTHR11644">
    <property type="entry name" value="CYTIDINE DEAMINASE"/>
    <property type="match status" value="1"/>
</dbReference>
<dbReference type="InterPro" id="IPR002125">
    <property type="entry name" value="CMP_dCMP_dom"/>
</dbReference>
<dbReference type="GO" id="GO:0072527">
    <property type="term" value="P:pyrimidine-containing compound metabolic process"/>
    <property type="evidence" value="ECO:0007669"/>
    <property type="project" value="UniProtKB-ARBA"/>
</dbReference>
<name>A0A956M0Z3_UNCEI</name>
<feature type="domain" description="CMP/dCMP-type deaminase" evidence="5">
    <location>
        <begin position="3"/>
        <end position="116"/>
    </location>
</feature>
<evidence type="ECO:0000256" key="2">
    <source>
        <dbReference type="ARBA" id="ARBA00022723"/>
    </source>
</evidence>
<dbReference type="Gene3D" id="3.40.140.10">
    <property type="entry name" value="Cytidine Deaminase, domain 2"/>
    <property type="match status" value="1"/>
</dbReference>
<evidence type="ECO:0000256" key="4">
    <source>
        <dbReference type="ARBA" id="ARBA00022833"/>
    </source>
</evidence>
<dbReference type="GO" id="GO:0055086">
    <property type="term" value="P:nucleobase-containing small molecule metabolic process"/>
    <property type="evidence" value="ECO:0007669"/>
    <property type="project" value="UniProtKB-ARBA"/>
</dbReference>
<dbReference type="PROSITE" id="PS51747">
    <property type="entry name" value="CYT_DCMP_DEAMINASES_2"/>
    <property type="match status" value="1"/>
</dbReference>
<reference evidence="6" key="2">
    <citation type="journal article" date="2021" name="Microbiome">
        <title>Successional dynamics and alternative stable states in a saline activated sludge microbial community over 9 years.</title>
        <authorList>
            <person name="Wang Y."/>
            <person name="Ye J."/>
            <person name="Ju F."/>
            <person name="Liu L."/>
            <person name="Boyd J.A."/>
            <person name="Deng Y."/>
            <person name="Parks D.H."/>
            <person name="Jiang X."/>
            <person name="Yin X."/>
            <person name="Woodcroft B.J."/>
            <person name="Tyson G.W."/>
            <person name="Hugenholtz P."/>
            <person name="Polz M.F."/>
            <person name="Zhang T."/>
        </authorList>
    </citation>
    <scope>NUCLEOTIDE SEQUENCE</scope>
    <source>
        <strain evidence="6">HKST-UBA01</strain>
    </source>
</reference>
<keyword evidence="2" id="KW-0479">Metal-binding</keyword>
<comment type="similarity">
    <text evidence="1">Belongs to the cytidine and deoxycytidylate deaminase family.</text>
</comment>
<dbReference type="EC" id="3.5.4.5" evidence="6"/>
<gene>
    <name evidence="6" type="ORF">KC729_10820</name>
</gene>
<proteinExistence type="inferred from homology"/>
<dbReference type="InterPro" id="IPR016193">
    <property type="entry name" value="Cytidine_deaminase-like"/>
</dbReference>
<dbReference type="NCBIfam" id="NF004064">
    <property type="entry name" value="PRK05578.1"/>
    <property type="match status" value="1"/>
</dbReference>
<protein>
    <submittedName>
        <fullName evidence="6">Cytidine deaminase</fullName>
        <ecNumber evidence="6">3.5.4.5</ecNumber>
    </submittedName>
</protein>
<comment type="caution">
    <text evidence="6">The sequence shown here is derived from an EMBL/GenBank/DDBJ whole genome shotgun (WGS) entry which is preliminary data.</text>
</comment>
<dbReference type="PANTHER" id="PTHR11644:SF2">
    <property type="entry name" value="CYTIDINE DEAMINASE"/>
    <property type="match status" value="1"/>
</dbReference>
<evidence type="ECO:0000313" key="7">
    <source>
        <dbReference type="Proteomes" id="UP000697710"/>
    </source>
</evidence>
<evidence type="ECO:0000256" key="1">
    <source>
        <dbReference type="ARBA" id="ARBA00006576"/>
    </source>
</evidence>
<dbReference type="AlphaFoldDB" id="A0A956M0Z3"/>
<dbReference type="InterPro" id="IPR016192">
    <property type="entry name" value="APOBEC/CMP_deaminase_Zn-bd"/>
</dbReference>
<dbReference type="GO" id="GO:0004126">
    <property type="term" value="F:cytidine deaminase activity"/>
    <property type="evidence" value="ECO:0007669"/>
    <property type="project" value="UniProtKB-EC"/>
</dbReference>
<dbReference type="SUPFAM" id="SSF53927">
    <property type="entry name" value="Cytidine deaminase-like"/>
    <property type="match status" value="1"/>
</dbReference>
<accession>A0A956M0Z3</accession>
<keyword evidence="3 6" id="KW-0378">Hydrolase</keyword>
<dbReference type="GO" id="GO:0005829">
    <property type="term" value="C:cytosol"/>
    <property type="evidence" value="ECO:0007669"/>
    <property type="project" value="TreeGrafter"/>
</dbReference>
<organism evidence="6 7">
    <name type="scientific">Eiseniibacteriota bacterium</name>
    <dbReference type="NCBI Taxonomy" id="2212470"/>
    <lineage>
        <taxon>Bacteria</taxon>
        <taxon>Candidatus Eiseniibacteriota</taxon>
    </lineage>
</organism>
<dbReference type="GO" id="GO:0042802">
    <property type="term" value="F:identical protein binding"/>
    <property type="evidence" value="ECO:0007669"/>
    <property type="project" value="UniProtKB-ARBA"/>
</dbReference>
<sequence>MSIPWSALTRAARDAARRAHAPYSGFHVGAALVDRTGRVFVGANLENVAYPLGVCAERVALADWRARGGAPLIGVVVFTATDRPTPPCGLCRDALLRFAPGAQICLATQRARTGPWTASDFVPSPEVHS</sequence>
<dbReference type="Proteomes" id="UP000697710">
    <property type="component" value="Unassembled WGS sequence"/>
</dbReference>
<dbReference type="EMBL" id="JAGQHR010000314">
    <property type="protein sequence ID" value="MCA9728167.1"/>
    <property type="molecule type" value="Genomic_DNA"/>
</dbReference>
<dbReference type="GO" id="GO:0008270">
    <property type="term" value="F:zinc ion binding"/>
    <property type="evidence" value="ECO:0007669"/>
    <property type="project" value="InterPro"/>
</dbReference>
<dbReference type="InterPro" id="IPR050202">
    <property type="entry name" value="Cyt/Deoxycyt_deaminase"/>
</dbReference>
<dbReference type="CDD" id="cd01283">
    <property type="entry name" value="cytidine_deaminase"/>
    <property type="match status" value="1"/>
</dbReference>
<keyword evidence="4" id="KW-0862">Zinc</keyword>
<evidence type="ECO:0000256" key="3">
    <source>
        <dbReference type="ARBA" id="ARBA00022801"/>
    </source>
</evidence>
<dbReference type="Pfam" id="PF00383">
    <property type="entry name" value="dCMP_cyt_deam_1"/>
    <property type="match status" value="1"/>
</dbReference>
<evidence type="ECO:0000313" key="6">
    <source>
        <dbReference type="EMBL" id="MCA9728167.1"/>
    </source>
</evidence>
<dbReference type="PROSITE" id="PS00903">
    <property type="entry name" value="CYT_DCMP_DEAMINASES_1"/>
    <property type="match status" value="1"/>
</dbReference>
<evidence type="ECO:0000259" key="5">
    <source>
        <dbReference type="PROSITE" id="PS51747"/>
    </source>
</evidence>
<reference evidence="6" key="1">
    <citation type="submission" date="2020-04" db="EMBL/GenBank/DDBJ databases">
        <authorList>
            <person name="Zhang T."/>
        </authorList>
    </citation>
    <scope>NUCLEOTIDE SEQUENCE</scope>
    <source>
        <strain evidence="6">HKST-UBA01</strain>
    </source>
</reference>